<dbReference type="GO" id="GO:0016020">
    <property type="term" value="C:membrane"/>
    <property type="evidence" value="ECO:0007669"/>
    <property type="project" value="UniProtKB-SubCell"/>
</dbReference>
<dbReference type="InterPro" id="IPR052502">
    <property type="entry name" value="FAM241_domain"/>
</dbReference>
<evidence type="ECO:0000256" key="3">
    <source>
        <dbReference type="ARBA" id="ARBA00022692"/>
    </source>
</evidence>
<name>A0A914X0I1_9BILA</name>
<comment type="similarity">
    <text evidence="2">Belongs to the FAM241 family.</text>
</comment>
<evidence type="ECO:0000259" key="8">
    <source>
        <dbReference type="Pfam" id="PF15378"/>
    </source>
</evidence>
<dbReference type="Pfam" id="PF15378">
    <property type="entry name" value="DUF4605"/>
    <property type="match status" value="1"/>
</dbReference>
<comment type="subcellular location">
    <subcellularLocation>
        <location evidence="1">Membrane</location>
        <topology evidence="1">Single-pass membrane protein</topology>
    </subcellularLocation>
</comment>
<evidence type="ECO:0000313" key="9">
    <source>
        <dbReference type="Proteomes" id="UP000887566"/>
    </source>
</evidence>
<feature type="compositionally biased region" description="Low complexity" evidence="6">
    <location>
        <begin position="148"/>
        <end position="158"/>
    </location>
</feature>
<dbReference type="Proteomes" id="UP000887566">
    <property type="component" value="Unplaced"/>
</dbReference>
<feature type="domain" description="DUF4605" evidence="8">
    <location>
        <begin position="71"/>
        <end position="126"/>
    </location>
</feature>
<feature type="transmembrane region" description="Helical" evidence="7">
    <location>
        <begin position="97"/>
        <end position="123"/>
    </location>
</feature>
<dbReference type="WBParaSite" id="PSAMB.scaffold5986size10430.g27671.t1">
    <property type="protein sequence ID" value="PSAMB.scaffold5986size10430.g27671.t1"/>
    <property type="gene ID" value="PSAMB.scaffold5986size10430.g27671"/>
</dbReference>
<evidence type="ECO:0000256" key="5">
    <source>
        <dbReference type="ARBA" id="ARBA00023136"/>
    </source>
</evidence>
<feature type="region of interest" description="Disordered" evidence="6">
    <location>
        <begin position="1"/>
        <end position="64"/>
    </location>
</feature>
<feature type="compositionally biased region" description="Polar residues" evidence="6">
    <location>
        <begin position="21"/>
        <end position="33"/>
    </location>
</feature>
<evidence type="ECO:0000256" key="1">
    <source>
        <dbReference type="ARBA" id="ARBA00004167"/>
    </source>
</evidence>
<keyword evidence="5 7" id="KW-0472">Membrane</keyword>
<organism evidence="9 10">
    <name type="scientific">Plectus sambesii</name>
    <dbReference type="NCBI Taxonomy" id="2011161"/>
    <lineage>
        <taxon>Eukaryota</taxon>
        <taxon>Metazoa</taxon>
        <taxon>Ecdysozoa</taxon>
        <taxon>Nematoda</taxon>
        <taxon>Chromadorea</taxon>
        <taxon>Plectida</taxon>
        <taxon>Plectina</taxon>
        <taxon>Plectoidea</taxon>
        <taxon>Plectidae</taxon>
        <taxon>Plectus</taxon>
    </lineage>
</organism>
<keyword evidence="3 7" id="KW-0812">Transmembrane</keyword>
<accession>A0A914X0I1</accession>
<evidence type="ECO:0000313" key="10">
    <source>
        <dbReference type="WBParaSite" id="PSAMB.scaffold5986size10430.g27671.t1"/>
    </source>
</evidence>
<evidence type="ECO:0000256" key="2">
    <source>
        <dbReference type="ARBA" id="ARBA00006165"/>
    </source>
</evidence>
<feature type="region of interest" description="Disordered" evidence="6">
    <location>
        <begin position="148"/>
        <end position="183"/>
    </location>
</feature>
<dbReference type="PANTHER" id="PTHR33690">
    <property type="entry name" value="DUF4605 DOMAIN-CONTAINING PROTEIN"/>
    <property type="match status" value="1"/>
</dbReference>
<dbReference type="AlphaFoldDB" id="A0A914X0I1"/>
<keyword evidence="9" id="KW-1185">Reference proteome</keyword>
<reference evidence="10" key="1">
    <citation type="submission" date="2022-11" db="UniProtKB">
        <authorList>
            <consortium name="WormBaseParasite"/>
        </authorList>
    </citation>
    <scope>IDENTIFICATION</scope>
</reference>
<protein>
    <submittedName>
        <fullName evidence="10">DUF4605 domain-containing protein</fullName>
    </submittedName>
</protein>
<evidence type="ECO:0000256" key="7">
    <source>
        <dbReference type="SAM" id="Phobius"/>
    </source>
</evidence>
<proteinExistence type="inferred from homology"/>
<sequence length="183" mass="19624">MVRILSTGEIVADDDPRGRQAQPNVRQPQQMPSQRRGAPQTLPPGDDGDGRAQQRNSQAPFAGRSNEIPLLESLNNKLLELGIPRIPLGNSIVIDPIYTVMILILLLVFGLPGLLLVGLIFLVKSLSRQDNQVGQFLSSFLGLRNMPNAAPAPTNTPAGPRPPPSASSGNKKKFSGHGNRLGD</sequence>
<keyword evidence="4 7" id="KW-1133">Transmembrane helix</keyword>
<dbReference type="InterPro" id="IPR027953">
    <property type="entry name" value="DUF4605"/>
</dbReference>
<evidence type="ECO:0000256" key="6">
    <source>
        <dbReference type="SAM" id="MobiDB-lite"/>
    </source>
</evidence>
<dbReference type="PANTHER" id="PTHR33690:SF3">
    <property type="entry name" value="UBIQUITIN-LIKE DOMAIN-CONTAINING PROTEIN"/>
    <property type="match status" value="1"/>
</dbReference>
<evidence type="ECO:0000256" key="4">
    <source>
        <dbReference type="ARBA" id="ARBA00022989"/>
    </source>
</evidence>